<evidence type="ECO:0000313" key="2">
    <source>
        <dbReference type="Proteomes" id="UP000324222"/>
    </source>
</evidence>
<dbReference type="AlphaFoldDB" id="A0A5B7HNS5"/>
<name>A0A5B7HNS5_PORTR</name>
<dbReference type="EMBL" id="VSRR010032661">
    <property type="protein sequence ID" value="MPC71305.1"/>
    <property type="molecule type" value="Genomic_DNA"/>
</dbReference>
<accession>A0A5B7HNS5</accession>
<organism evidence="1 2">
    <name type="scientific">Portunus trituberculatus</name>
    <name type="common">Swimming crab</name>
    <name type="synonym">Neptunus trituberculatus</name>
    <dbReference type="NCBI Taxonomy" id="210409"/>
    <lineage>
        <taxon>Eukaryota</taxon>
        <taxon>Metazoa</taxon>
        <taxon>Ecdysozoa</taxon>
        <taxon>Arthropoda</taxon>
        <taxon>Crustacea</taxon>
        <taxon>Multicrustacea</taxon>
        <taxon>Malacostraca</taxon>
        <taxon>Eumalacostraca</taxon>
        <taxon>Eucarida</taxon>
        <taxon>Decapoda</taxon>
        <taxon>Pleocyemata</taxon>
        <taxon>Brachyura</taxon>
        <taxon>Eubrachyura</taxon>
        <taxon>Portunoidea</taxon>
        <taxon>Portunidae</taxon>
        <taxon>Portuninae</taxon>
        <taxon>Portunus</taxon>
    </lineage>
</organism>
<gene>
    <name evidence="1" type="ORF">E2C01_065579</name>
</gene>
<comment type="caution">
    <text evidence="1">The sequence shown here is derived from an EMBL/GenBank/DDBJ whole genome shotgun (WGS) entry which is preliminary data.</text>
</comment>
<proteinExistence type="predicted"/>
<evidence type="ECO:0000313" key="1">
    <source>
        <dbReference type="EMBL" id="MPC71305.1"/>
    </source>
</evidence>
<sequence>MIRLRFCSDAQHSPDAATLGHWHREVVEMLVGLMGVVVVNSPVPLLSPPPAPHPHPPASTNYSQMAPTSRRVTALHILVSRKGKLHDGPHS</sequence>
<keyword evidence="2" id="KW-1185">Reference proteome</keyword>
<protein>
    <submittedName>
        <fullName evidence="1">Uncharacterized protein</fullName>
    </submittedName>
</protein>
<dbReference type="Proteomes" id="UP000324222">
    <property type="component" value="Unassembled WGS sequence"/>
</dbReference>
<reference evidence="1 2" key="1">
    <citation type="submission" date="2019-05" db="EMBL/GenBank/DDBJ databases">
        <title>Another draft genome of Portunus trituberculatus and its Hox gene families provides insights of decapod evolution.</title>
        <authorList>
            <person name="Jeong J.-H."/>
            <person name="Song I."/>
            <person name="Kim S."/>
            <person name="Choi T."/>
            <person name="Kim D."/>
            <person name="Ryu S."/>
            <person name="Kim W."/>
        </authorList>
    </citation>
    <scope>NUCLEOTIDE SEQUENCE [LARGE SCALE GENOMIC DNA]</scope>
    <source>
        <tissue evidence="1">Muscle</tissue>
    </source>
</reference>